<protein>
    <recommendedName>
        <fullName evidence="1">Death domain-containing protein</fullName>
    </recommendedName>
</protein>
<accession>A0AAD9JNX7</accession>
<name>A0AAD9JNX7_9ANNE</name>
<dbReference type="InterPro" id="IPR011029">
    <property type="entry name" value="DEATH-like_dom_sf"/>
</dbReference>
<proteinExistence type="predicted"/>
<dbReference type="SMART" id="SM00005">
    <property type="entry name" value="DEATH"/>
    <property type="match status" value="1"/>
</dbReference>
<dbReference type="SUPFAM" id="SSF47986">
    <property type="entry name" value="DEATH domain"/>
    <property type="match status" value="1"/>
</dbReference>
<evidence type="ECO:0000313" key="2">
    <source>
        <dbReference type="EMBL" id="KAK2156522.1"/>
    </source>
</evidence>
<dbReference type="AlphaFoldDB" id="A0AAD9JNX7"/>
<dbReference type="Pfam" id="PF00531">
    <property type="entry name" value="Death"/>
    <property type="match status" value="1"/>
</dbReference>
<dbReference type="EMBL" id="JAODUP010000211">
    <property type="protein sequence ID" value="KAK2156522.1"/>
    <property type="molecule type" value="Genomic_DNA"/>
</dbReference>
<dbReference type="CDD" id="cd01670">
    <property type="entry name" value="Death"/>
    <property type="match status" value="1"/>
</dbReference>
<gene>
    <name evidence="2" type="ORF">LSH36_211g02047</name>
</gene>
<dbReference type="PANTHER" id="PTHR15077">
    <property type="entry name" value="FAS-ASSOCIATING DEATH DOMAIN-CONTAINING PROTEIN FADD"/>
    <property type="match status" value="1"/>
</dbReference>
<sequence length="112" mass="12851">MKISWITNKTTMLIHKAKDESSVCVTKEHINELVKRLADDWKKLGTELGFSEDDMKDTERKTDEKEAQANRMLTVWIENEADKATVELLRSALKEIGEEVIATEVFGEHEDS</sequence>
<evidence type="ECO:0000259" key="1">
    <source>
        <dbReference type="PROSITE" id="PS50017"/>
    </source>
</evidence>
<dbReference type="Gene3D" id="1.10.533.10">
    <property type="entry name" value="Death Domain, Fas"/>
    <property type="match status" value="1"/>
</dbReference>
<dbReference type="InterPro" id="IPR000488">
    <property type="entry name" value="Death_dom"/>
</dbReference>
<dbReference type="PANTHER" id="PTHR15077:SF9">
    <property type="entry name" value="C-TERMINAL OF ROC (COR) DOMAIN-CONTAINING PROTEIN"/>
    <property type="match status" value="1"/>
</dbReference>
<dbReference type="GO" id="GO:0007165">
    <property type="term" value="P:signal transduction"/>
    <property type="evidence" value="ECO:0007669"/>
    <property type="project" value="InterPro"/>
</dbReference>
<dbReference type="InterPro" id="IPR016729">
    <property type="entry name" value="FADD"/>
</dbReference>
<dbReference type="PROSITE" id="PS50017">
    <property type="entry name" value="DEATH_DOMAIN"/>
    <property type="match status" value="1"/>
</dbReference>
<keyword evidence="3" id="KW-1185">Reference proteome</keyword>
<comment type="caution">
    <text evidence="2">The sequence shown here is derived from an EMBL/GenBank/DDBJ whole genome shotgun (WGS) entry which is preliminary data.</text>
</comment>
<reference evidence="2" key="1">
    <citation type="journal article" date="2023" name="Mol. Biol. Evol.">
        <title>Third-Generation Sequencing Reveals the Adaptive Role of the Epigenome in Three Deep-Sea Polychaetes.</title>
        <authorList>
            <person name="Perez M."/>
            <person name="Aroh O."/>
            <person name="Sun Y."/>
            <person name="Lan Y."/>
            <person name="Juniper S.K."/>
            <person name="Young C.R."/>
            <person name="Angers B."/>
            <person name="Qian P.Y."/>
        </authorList>
    </citation>
    <scope>NUCLEOTIDE SEQUENCE</scope>
    <source>
        <strain evidence="2">P08H-3</strain>
    </source>
</reference>
<feature type="domain" description="Death" evidence="1">
    <location>
        <begin position="37"/>
        <end position="109"/>
    </location>
</feature>
<organism evidence="2 3">
    <name type="scientific">Paralvinella palmiformis</name>
    <dbReference type="NCBI Taxonomy" id="53620"/>
    <lineage>
        <taxon>Eukaryota</taxon>
        <taxon>Metazoa</taxon>
        <taxon>Spiralia</taxon>
        <taxon>Lophotrochozoa</taxon>
        <taxon>Annelida</taxon>
        <taxon>Polychaeta</taxon>
        <taxon>Sedentaria</taxon>
        <taxon>Canalipalpata</taxon>
        <taxon>Terebellida</taxon>
        <taxon>Terebelliformia</taxon>
        <taxon>Alvinellidae</taxon>
        <taxon>Paralvinella</taxon>
    </lineage>
</organism>
<dbReference type="Proteomes" id="UP001208570">
    <property type="component" value="Unassembled WGS sequence"/>
</dbReference>
<evidence type="ECO:0000313" key="3">
    <source>
        <dbReference type="Proteomes" id="UP001208570"/>
    </source>
</evidence>